<keyword evidence="3" id="KW-1185">Reference proteome</keyword>
<feature type="domain" description="Polymerase/histidinol phosphatase N-terminal" evidence="1">
    <location>
        <begin position="4"/>
        <end position="69"/>
    </location>
</feature>
<evidence type="ECO:0000313" key="3">
    <source>
        <dbReference type="Proteomes" id="UP000596929"/>
    </source>
</evidence>
<dbReference type="RefSeq" id="WP_032117685.1">
    <property type="nucleotide sequence ID" value="NZ_JACOOO010000016.1"/>
</dbReference>
<dbReference type="InterPro" id="IPR052018">
    <property type="entry name" value="PHP_domain"/>
</dbReference>
<dbReference type="Pfam" id="PF02811">
    <property type="entry name" value="PHP"/>
    <property type="match status" value="1"/>
</dbReference>
<dbReference type="SMART" id="SM00481">
    <property type="entry name" value="POLIIIAc"/>
    <property type="match status" value="1"/>
</dbReference>
<dbReference type="InterPro" id="IPR016195">
    <property type="entry name" value="Pol/histidinol_Pase-like"/>
</dbReference>
<accession>A0ABR7DBZ1</accession>
<dbReference type="PANTHER" id="PTHR42924">
    <property type="entry name" value="EXONUCLEASE"/>
    <property type="match status" value="1"/>
</dbReference>
<dbReference type="InterPro" id="IPR004013">
    <property type="entry name" value="PHP_dom"/>
</dbReference>
<dbReference type="Proteomes" id="UP000596929">
    <property type="component" value="Unassembled WGS sequence"/>
</dbReference>
<organism evidence="2 3">
    <name type="scientific">Clostridium hominis</name>
    <dbReference type="NCBI Taxonomy" id="2763036"/>
    <lineage>
        <taxon>Bacteria</taxon>
        <taxon>Bacillati</taxon>
        <taxon>Bacillota</taxon>
        <taxon>Clostridia</taxon>
        <taxon>Eubacteriales</taxon>
        <taxon>Clostridiaceae</taxon>
        <taxon>Clostridium</taxon>
    </lineage>
</organism>
<dbReference type="Gene3D" id="1.10.150.650">
    <property type="match status" value="1"/>
</dbReference>
<dbReference type="PANTHER" id="PTHR42924:SF3">
    <property type="entry name" value="POLYMERASE_HISTIDINOL PHOSPHATASE N-TERMINAL DOMAIN-CONTAINING PROTEIN"/>
    <property type="match status" value="1"/>
</dbReference>
<proteinExistence type="predicted"/>
<name>A0ABR7DBZ1_9CLOT</name>
<evidence type="ECO:0000259" key="1">
    <source>
        <dbReference type="SMART" id="SM00481"/>
    </source>
</evidence>
<comment type="caution">
    <text evidence="2">The sequence shown here is derived from an EMBL/GenBank/DDBJ whole genome shotgun (WGS) entry which is preliminary data.</text>
</comment>
<protein>
    <submittedName>
        <fullName evidence="2">PHP domain-containing protein</fullName>
    </submittedName>
</protein>
<evidence type="ECO:0000313" key="2">
    <source>
        <dbReference type="EMBL" id="MBC5628922.1"/>
    </source>
</evidence>
<dbReference type="EMBL" id="JACOOO010000016">
    <property type="protein sequence ID" value="MBC5628922.1"/>
    <property type="molecule type" value="Genomic_DNA"/>
</dbReference>
<dbReference type="Gene3D" id="3.20.20.140">
    <property type="entry name" value="Metal-dependent hydrolases"/>
    <property type="match status" value="1"/>
</dbReference>
<reference evidence="2 3" key="1">
    <citation type="submission" date="2020-08" db="EMBL/GenBank/DDBJ databases">
        <title>Genome public.</title>
        <authorList>
            <person name="Liu C."/>
            <person name="Sun Q."/>
        </authorList>
    </citation>
    <scope>NUCLEOTIDE SEQUENCE [LARGE SCALE GENOMIC DNA]</scope>
    <source>
        <strain evidence="2 3">NSJ-6</strain>
    </source>
</reference>
<sequence>MKSVDLHIHSCYSDGIYTPEQIAKAATRKGIKCISITDHDSIAAQYIVNTEYNNKDLIIIPGIELSAEYKEMELHILGYFIDTENSSLKELVNNLNKQRLKRVEKILYNLKGYDINIKLDDLGVDLDSTIGRSHIANAMVKKGYFDNYKMAFRSYLIKGKPGYVKGFKLTYKEALDIIRESGGVPVLAHPGQIYKKIEVENIIKELKCFGLNGVEVYHPSHSAIDTNKFFNMAKKYKLSITGGSDFHGRANFDDESIGSCGINDLLLSKFIKTKR</sequence>
<dbReference type="SUPFAM" id="SSF89550">
    <property type="entry name" value="PHP domain-like"/>
    <property type="match status" value="1"/>
</dbReference>
<dbReference type="CDD" id="cd07438">
    <property type="entry name" value="PHP_HisPPase_AMP"/>
    <property type="match status" value="1"/>
</dbReference>
<gene>
    <name evidence="2" type="ORF">H8S20_08460</name>
</gene>
<dbReference type="InterPro" id="IPR003141">
    <property type="entry name" value="Pol/His_phosphatase_N"/>
</dbReference>